<reference evidence="7 8" key="1">
    <citation type="submission" date="2018-01" db="EMBL/GenBank/DDBJ databases">
        <title>Draft genome of the strawberry crown rot pathogen Phytophthora cactorum.</title>
        <authorList>
            <person name="Armitage A.D."/>
            <person name="Lysoe E."/>
            <person name="Nellist C.F."/>
            <person name="Harrison R.J."/>
            <person name="Brurberg M.B."/>
        </authorList>
    </citation>
    <scope>NUCLEOTIDE SEQUENCE [LARGE SCALE GENOMIC DNA]</scope>
    <source>
        <strain evidence="7 8">10300</strain>
    </source>
</reference>
<comment type="caution">
    <text evidence="7">The sequence shown here is derived from an EMBL/GenBank/DDBJ whole genome shotgun (WGS) entry which is preliminary data.</text>
</comment>
<dbReference type="SUPFAM" id="SSF54695">
    <property type="entry name" value="POZ domain"/>
    <property type="match status" value="1"/>
</dbReference>
<dbReference type="Gene3D" id="3.30.710.10">
    <property type="entry name" value="Potassium Channel Kv1.1, Chain A"/>
    <property type="match status" value="1"/>
</dbReference>
<feature type="domain" description="BTB" evidence="5">
    <location>
        <begin position="44"/>
        <end position="127"/>
    </location>
</feature>
<evidence type="ECO:0000256" key="4">
    <source>
        <dbReference type="ARBA" id="ARBA00023242"/>
    </source>
</evidence>
<dbReference type="Gene3D" id="1.25.40.420">
    <property type="match status" value="1"/>
</dbReference>
<proteinExistence type="inferred from homology"/>
<dbReference type="InterPro" id="IPR000210">
    <property type="entry name" value="BTB/POZ_dom"/>
</dbReference>
<evidence type="ECO:0000256" key="1">
    <source>
        <dbReference type="ARBA" id="ARBA00004123"/>
    </source>
</evidence>
<dbReference type="InterPro" id="IPR056423">
    <property type="entry name" value="BACK_BPM_SPOP"/>
</dbReference>
<dbReference type="Proteomes" id="UP000688947">
    <property type="component" value="Unassembled WGS sequence"/>
</dbReference>
<dbReference type="SMART" id="SM00225">
    <property type="entry name" value="BTB"/>
    <property type="match status" value="1"/>
</dbReference>
<dbReference type="EMBL" id="MJFZ01000009">
    <property type="protein sequence ID" value="RAW42990.1"/>
    <property type="molecule type" value="Genomic_DNA"/>
</dbReference>
<organism evidence="7 8">
    <name type="scientific">Phytophthora cactorum</name>
    <dbReference type="NCBI Taxonomy" id="29920"/>
    <lineage>
        <taxon>Eukaryota</taxon>
        <taxon>Sar</taxon>
        <taxon>Stramenopiles</taxon>
        <taxon>Oomycota</taxon>
        <taxon>Peronosporomycetes</taxon>
        <taxon>Peronosporales</taxon>
        <taxon>Peronosporaceae</taxon>
        <taxon>Phytophthora</taxon>
    </lineage>
</organism>
<dbReference type="InterPro" id="IPR011333">
    <property type="entry name" value="SKP1/BTB/POZ_sf"/>
</dbReference>
<dbReference type="OrthoDB" id="10251809at2759"/>
<gene>
    <name evidence="6" type="ORF">JG687_00006789</name>
    <name evidence="7" type="ORF">PC110_g880</name>
</gene>
<comment type="similarity">
    <text evidence="2">Belongs to the Tdpoz family.</text>
</comment>
<dbReference type="Pfam" id="PF00651">
    <property type="entry name" value="BTB"/>
    <property type="match status" value="1"/>
</dbReference>
<dbReference type="STRING" id="29920.A0A329T2V3"/>
<evidence type="ECO:0000313" key="8">
    <source>
        <dbReference type="Proteomes" id="UP000251314"/>
    </source>
</evidence>
<accession>A0A329T2V3</accession>
<dbReference type="Pfam" id="PF24570">
    <property type="entry name" value="BACK_BPM_SPOP"/>
    <property type="match status" value="1"/>
</dbReference>
<dbReference type="GO" id="GO:0005634">
    <property type="term" value="C:nucleus"/>
    <property type="evidence" value="ECO:0007669"/>
    <property type="project" value="UniProtKB-SubCell"/>
</dbReference>
<dbReference type="VEuPathDB" id="FungiDB:PC110_g880"/>
<evidence type="ECO:0000256" key="3">
    <source>
        <dbReference type="ARBA" id="ARBA00022786"/>
    </source>
</evidence>
<dbReference type="Proteomes" id="UP000251314">
    <property type="component" value="Unassembled WGS sequence"/>
</dbReference>
<sequence>MEPCYKRLHLQNVGRDGAVPDNTTVHTNSASGYLLSLVNNLILSDVEFVVEGTRIFGHKNLCMRERHSKEIRIAGVSRVTFLLVLEYVYSDRFCVSDEAAAELFVAADKIGIESLKSLCEDKVCQSLTIETVARVFELSDRHHASKLKSECAAIITANFDAVSKTQGFQKLLQTDGQLALELMKQ</sequence>
<keyword evidence="3" id="KW-0833">Ubl conjugation pathway</keyword>
<evidence type="ECO:0000313" key="7">
    <source>
        <dbReference type="EMBL" id="RAW42990.1"/>
    </source>
</evidence>
<evidence type="ECO:0000256" key="2">
    <source>
        <dbReference type="ARBA" id="ARBA00010846"/>
    </source>
</evidence>
<dbReference type="EMBL" id="JAENGZ010000284">
    <property type="protein sequence ID" value="KAG6963061.1"/>
    <property type="molecule type" value="Genomic_DNA"/>
</dbReference>
<dbReference type="PANTHER" id="PTHR24413">
    <property type="entry name" value="SPECKLE-TYPE POZ PROTEIN"/>
    <property type="match status" value="1"/>
</dbReference>
<comment type="subcellular location">
    <subcellularLocation>
        <location evidence="1">Nucleus</location>
    </subcellularLocation>
</comment>
<evidence type="ECO:0000259" key="5">
    <source>
        <dbReference type="SMART" id="SM00225"/>
    </source>
</evidence>
<keyword evidence="4" id="KW-0539">Nucleus</keyword>
<dbReference type="AlphaFoldDB" id="A0A329T2V3"/>
<protein>
    <recommendedName>
        <fullName evidence="5">BTB domain-containing protein</fullName>
    </recommendedName>
</protein>
<evidence type="ECO:0000313" key="6">
    <source>
        <dbReference type="EMBL" id="KAG6963061.1"/>
    </source>
</evidence>
<keyword evidence="8" id="KW-1185">Reference proteome</keyword>
<name>A0A329T2V3_9STRA</name>
<reference evidence="6" key="2">
    <citation type="submission" date="2021-01" db="EMBL/GenBank/DDBJ databases">
        <title>Phytophthora aleatoria, a newly-described species from Pinus radiata is distinct from Phytophthora cactorum isolates based on comparative genomics.</title>
        <authorList>
            <person name="Mcdougal R."/>
            <person name="Panda P."/>
            <person name="Williams N."/>
            <person name="Studholme D.J."/>
        </authorList>
    </citation>
    <scope>NUCLEOTIDE SEQUENCE</scope>
    <source>
        <strain evidence="6">NZFS 3830</strain>
    </source>
</reference>